<dbReference type="Proteomes" id="UP000276133">
    <property type="component" value="Unassembled WGS sequence"/>
</dbReference>
<evidence type="ECO:0000313" key="1">
    <source>
        <dbReference type="EMBL" id="RNA19814.1"/>
    </source>
</evidence>
<organism evidence="1 2">
    <name type="scientific">Brachionus plicatilis</name>
    <name type="common">Marine rotifer</name>
    <name type="synonym">Brachionus muelleri</name>
    <dbReference type="NCBI Taxonomy" id="10195"/>
    <lineage>
        <taxon>Eukaryota</taxon>
        <taxon>Metazoa</taxon>
        <taxon>Spiralia</taxon>
        <taxon>Gnathifera</taxon>
        <taxon>Rotifera</taxon>
        <taxon>Eurotatoria</taxon>
        <taxon>Monogononta</taxon>
        <taxon>Pseudotrocha</taxon>
        <taxon>Ploima</taxon>
        <taxon>Brachionidae</taxon>
        <taxon>Brachionus</taxon>
    </lineage>
</organism>
<protein>
    <submittedName>
        <fullName evidence="1">Uncharacterized protein</fullName>
    </submittedName>
</protein>
<keyword evidence="2" id="KW-1185">Reference proteome</keyword>
<proteinExistence type="predicted"/>
<gene>
    <name evidence="1" type="ORF">BpHYR1_034079</name>
</gene>
<evidence type="ECO:0000313" key="2">
    <source>
        <dbReference type="Proteomes" id="UP000276133"/>
    </source>
</evidence>
<dbReference type="AlphaFoldDB" id="A0A3M7R8R6"/>
<sequence length="99" mass="11308">MNEKQQIPSDNCSECENFASLTMVVCQYQPLECLIGIGSAVGTGTELEANLYSEKQEGYFDSDLLNKQLDLDSIFKKKKSYEKTQKNNSKFHIILIYKK</sequence>
<accession>A0A3M7R8R6</accession>
<name>A0A3M7R8R6_BRAPC</name>
<comment type="caution">
    <text evidence="1">The sequence shown here is derived from an EMBL/GenBank/DDBJ whole genome shotgun (WGS) entry which is preliminary data.</text>
</comment>
<reference evidence="1 2" key="1">
    <citation type="journal article" date="2018" name="Sci. Rep.">
        <title>Genomic signatures of local adaptation to the degree of environmental predictability in rotifers.</title>
        <authorList>
            <person name="Franch-Gras L."/>
            <person name="Hahn C."/>
            <person name="Garcia-Roger E.M."/>
            <person name="Carmona M.J."/>
            <person name="Serra M."/>
            <person name="Gomez A."/>
        </authorList>
    </citation>
    <scope>NUCLEOTIDE SEQUENCE [LARGE SCALE GENOMIC DNA]</scope>
    <source>
        <strain evidence="1">HYR1</strain>
    </source>
</reference>
<dbReference type="EMBL" id="REGN01003974">
    <property type="protein sequence ID" value="RNA19814.1"/>
    <property type="molecule type" value="Genomic_DNA"/>
</dbReference>